<protein>
    <submittedName>
        <fullName evidence="1">Uncharacterized protein</fullName>
    </submittedName>
</protein>
<evidence type="ECO:0000313" key="2">
    <source>
        <dbReference type="Proteomes" id="UP001565219"/>
    </source>
</evidence>
<sequence>MSKISCLEIRKDGIFLNENKLESVISYTLSQNAEERTAELQITMDVETVKFADEIGLPKK</sequence>
<proteinExistence type="predicted"/>
<evidence type="ECO:0000313" key="1">
    <source>
        <dbReference type="EMBL" id="MEY8632197.1"/>
    </source>
</evidence>
<comment type="caution">
    <text evidence="1">The sequence shown here is derived from an EMBL/GenBank/DDBJ whole genome shotgun (WGS) entry which is preliminary data.</text>
</comment>
<reference evidence="1 2" key="1">
    <citation type="submission" date="2024-03" db="EMBL/GenBank/DDBJ databases">
        <title>Mouse gut bacterial collection (mGBC) of GemPharmatech.</title>
        <authorList>
            <person name="He Y."/>
            <person name="Dong L."/>
            <person name="Wu D."/>
            <person name="Gao X."/>
            <person name="Lin Z."/>
        </authorList>
    </citation>
    <scope>NUCLEOTIDE SEQUENCE [LARGE SCALE GENOMIC DNA]</scope>
    <source>
        <strain evidence="1 2">32-10</strain>
    </source>
</reference>
<dbReference type="Proteomes" id="UP001565219">
    <property type="component" value="Unassembled WGS sequence"/>
</dbReference>
<dbReference type="EMBL" id="JBCLTR010000001">
    <property type="protein sequence ID" value="MEY8632197.1"/>
    <property type="molecule type" value="Genomic_DNA"/>
</dbReference>
<organism evidence="1 2">
    <name type="scientific">Anaerostipes hominis</name>
    <name type="common">ex Lee et al. 2021</name>
    <dbReference type="NCBI Taxonomy" id="2025494"/>
    <lineage>
        <taxon>Bacteria</taxon>
        <taxon>Bacillati</taxon>
        <taxon>Bacillota</taxon>
        <taxon>Clostridia</taxon>
        <taxon>Lachnospirales</taxon>
        <taxon>Lachnospiraceae</taxon>
        <taxon>Anaerostipes</taxon>
    </lineage>
</organism>
<keyword evidence="2" id="KW-1185">Reference proteome</keyword>
<dbReference type="RefSeq" id="WP_147510092.1">
    <property type="nucleotide sequence ID" value="NZ_JBCLTR010000001.1"/>
</dbReference>
<gene>
    <name evidence="1" type="ORF">AALG99_01440</name>
</gene>
<accession>A0ABV4DCD4</accession>
<name>A0ABV4DCD4_9FIRM</name>